<dbReference type="InterPro" id="IPR000595">
    <property type="entry name" value="cNMP-bd_dom"/>
</dbReference>
<keyword evidence="1" id="KW-0407">Ion channel</keyword>
<dbReference type="SMART" id="SM00100">
    <property type="entry name" value="cNMP"/>
    <property type="match status" value="1"/>
</dbReference>
<dbReference type="eggNOG" id="COG2905">
    <property type="taxonomic scope" value="Bacteria"/>
</dbReference>
<dbReference type="HOGENOM" id="CLU_075053_16_5_6"/>
<dbReference type="STRING" id="395493.BegalDRAFT_3336"/>
<proteinExistence type="predicted"/>
<dbReference type="RefSeq" id="WP_002691971.1">
    <property type="nucleotide sequence ID" value="NZ_JH600070.1"/>
</dbReference>
<gene>
    <name evidence="3" type="ORF">BegalDRAFT_3336</name>
</gene>
<dbReference type="InterPro" id="IPR018490">
    <property type="entry name" value="cNMP-bd_dom_sf"/>
</dbReference>
<dbReference type="Gene3D" id="2.60.120.10">
    <property type="entry name" value="Jelly Rolls"/>
    <property type="match status" value="1"/>
</dbReference>
<evidence type="ECO:0000256" key="1">
    <source>
        <dbReference type="ARBA" id="ARBA00023286"/>
    </source>
</evidence>
<dbReference type="SUPFAM" id="SSF51206">
    <property type="entry name" value="cAMP-binding domain-like"/>
    <property type="match status" value="1"/>
</dbReference>
<dbReference type="GO" id="GO:0044877">
    <property type="term" value="F:protein-containing complex binding"/>
    <property type="evidence" value="ECO:0007669"/>
    <property type="project" value="TreeGrafter"/>
</dbReference>
<dbReference type="InterPro" id="IPR050866">
    <property type="entry name" value="CNG_cation_channel"/>
</dbReference>
<keyword evidence="1" id="KW-0813">Transport</keyword>
<name>I3CKL1_9GAMM</name>
<dbReference type="PROSITE" id="PS50042">
    <property type="entry name" value="CNMP_BINDING_3"/>
    <property type="match status" value="1"/>
</dbReference>
<evidence type="ECO:0000313" key="4">
    <source>
        <dbReference type="Proteomes" id="UP000005744"/>
    </source>
</evidence>
<dbReference type="InterPro" id="IPR014710">
    <property type="entry name" value="RmlC-like_jellyroll"/>
</dbReference>
<dbReference type="Proteomes" id="UP000005744">
    <property type="component" value="Unassembled WGS sequence"/>
</dbReference>
<feature type="domain" description="Cyclic nucleotide-binding" evidence="2">
    <location>
        <begin position="16"/>
        <end position="131"/>
    </location>
</feature>
<keyword evidence="1" id="KW-1071">Ligand-gated ion channel</keyword>
<dbReference type="OrthoDB" id="6881322at2"/>
<dbReference type="PANTHER" id="PTHR45638:SF11">
    <property type="entry name" value="CYCLIC NUCLEOTIDE-GATED CATION CHANNEL SUBUNIT A"/>
    <property type="match status" value="1"/>
</dbReference>
<keyword evidence="1" id="KW-0406">Ion transport</keyword>
<dbReference type="Pfam" id="PF00027">
    <property type="entry name" value="cNMP_binding"/>
    <property type="match status" value="1"/>
</dbReference>
<keyword evidence="4" id="KW-1185">Reference proteome</keyword>
<protein>
    <submittedName>
        <fullName evidence="3">Cyclic nucleotide-binding protein</fullName>
    </submittedName>
</protein>
<dbReference type="PANTHER" id="PTHR45638">
    <property type="entry name" value="CYCLIC NUCLEOTIDE-GATED CATION CHANNEL SUBUNIT A"/>
    <property type="match status" value="1"/>
</dbReference>
<accession>I3CKL1</accession>
<dbReference type="PRINTS" id="PR00103">
    <property type="entry name" value="CAMPKINASE"/>
</dbReference>
<dbReference type="AlphaFoldDB" id="I3CKL1"/>
<dbReference type="EMBL" id="JH600070">
    <property type="protein sequence ID" value="EIJ44154.1"/>
    <property type="molecule type" value="Genomic_DNA"/>
</dbReference>
<dbReference type="CDD" id="cd00038">
    <property type="entry name" value="CAP_ED"/>
    <property type="match status" value="1"/>
</dbReference>
<evidence type="ECO:0000313" key="3">
    <source>
        <dbReference type="EMBL" id="EIJ44154.1"/>
    </source>
</evidence>
<dbReference type="GO" id="GO:0005221">
    <property type="term" value="F:intracellularly cyclic nucleotide-activated monoatomic cation channel activity"/>
    <property type="evidence" value="ECO:0007669"/>
    <property type="project" value="InterPro"/>
</dbReference>
<reference evidence="3 4" key="1">
    <citation type="submission" date="2011-11" db="EMBL/GenBank/DDBJ databases">
        <title>Improved High-Quality Draft sequence of Beggiatoa alba B18lD.</title>
        <authorList>
            <consortium name="US DOE Joint Genome Institute"/>
            <person name="Lucas S."/>
            <person name="Han J."/>
            <person name="Lapidus A."/>
            <person name="Cheng J.-F."/>
            <person name="Goodwin L."/>
            <person name="Pitluck S."/>
            <person name="Peters L."/>
            <person name="Mikhailova N."/>
            <person name="Held B."/>
            <person name="Detter J.C."/>
            <person name="Han C."/>
            <person name="Tapia R."/>
            <person name="Land M."/>
            <person name="Hauser L."/>
            <person name="Kyrpides N."/>
            <person name="Ivanova N."/>
            <person name="Pagani I."/>
            <person name="Samuel K."/>
            <person name="Teske A."/>
            <person name="Mueller J."/>
            <person name="Woyke T."/>
        </authorList>
    </citation>
    <scope>NUCLEOTIDE SEQUENCE [LARGE SCALE GENOMIC DNA]</scope>
    <source>
        <strain evidence="3 4">B18LD</strain>
    </source>
</reference>
<organism evidence="3 4">
    <name type="scientific">Beggiatoa alba B18LD</name>
    <dbReference type="NCBI Taxonomy" id="395493"/>
    <lineage>
        <taxon>Bacteria</taxon>
        <taxon>Pseudomonadati</taxon>
        <taxon>Pseudomonadota</taxon>
        <taxon>Gammaproteobacteria</taxon>
        <taxon>Thiotrichales</taxon>
        <taxon>Thiotrichaceae</taxon>
        <taxon>Beggiatoa</taxon>
    </lineage>
</organism>
<evidence type="ECO:0000259" key="2">
    <source>
        <dbReference type="PROSITE" id="PS50042"/>
    </source>
</evidence>
<sequence>MLLTLEKVIILKTVNIFSEIPEEYLVELASSVEQIRVKAGEIIFKKGDLGSSMYIIVVGKVRIHDGDKEIAVLGDREVFGELAALDPEPRSAAVTAIEDTTLFRVNESMLYELITERTEVARGIIRVLCQRLRTTTD</sequence>